<proteinExistence type="inferred from homology"/>
<dbReference type="InterPro" id="IPR003694">
    <property type="entry name" value="NAD_synthase"/>
</dbReference>
<evidence type="ECO:0000256" key="5">
    <source>
        <dbReference type="ARBA" id="ARBA00022840"/>
    </source>
</evidence>
<dbReference type="CDD" id="cd00553">
    <property type="entry name" value="NAD_synthase"/>
    <property type="match status" value="1"/>
</dbReference>
<dbReference type="RefSeq" id="WP_014557869.1">
    <property type="nucleotide sequence ID" value="NC_017461.1"/>
</dbReference>
<evidence type="ECO:0000313" key="12">
    <source>
        <dbReference type="EMBL" id="AFH42720.1"/>
    </source>
</evidence>
<evidence type="ECO:0000256" key="7">
    <source>
        <dbReference type="ARBA" id="ARBA00023027"/>
    </source>
</evidence>
<feature type="binding site" evidence="8">
    <location>
        <position position="165"/>
    </location>
    <ligand>
        <name>deamido-NAD(+)</name>
        <dbReference type="ChEBI" id="CHEBI:58437"/>
        <note>ligand shared between two neighboring subunits</note>
    </ligand>
</feature>
<dbReference type="SUPFAM" id="SSF52402">
    <property type="entry name" value="Adenine nucleotide alpha hydrolases-like"/>
    <property type="match status" value="1"/>
</dbReference>
<dbReference type="GO" id="GO:0008795">
    <property type="term" value="F:NAD+ synthase activity"/>
    <property type="evidence" value="ECO:0007669"/>
    <property type="project" value="UniProtKB-UniRule"/>
</dbReference>
<name>I0A163_FERFK</name>
<reference evidence="13" key="1">
    <citation type="submission" date="2012-03" db="EMBL/GenBank/DDBJ databases">
        <title>Fervidicoccus fontis complete genome analysis confirms its distinct phylogenetic position and predicts its environmental function.</title>
        <authorList>
            <person name="Lebedinsky A.V."/>
            <person name="Mardanov A.V."/>
            <person name="Gumerov V.M."/>
            <person name="Beletsky A.V."/>
            <person name="Kublanov I.V."/>
            <person name="Perevalova A.A."/>
            <person name="Bonch-Osmolovskaya E.A."/>
            <person name="Ravin N.V."/>
            <person name="Skryabin K.G."/>
        </authorList>
    </citation>
    <scope>NUCLEOTIDE SEQUENCE [LARGE SCALE GENOMIC DNA]</scope>
    <source>
        <strain evidence="13">DSM 19380 / VKM B-2539 / Kam940</strain>
    </source>
</reference>
<dbReference type="HOGENOM" id="CLU_059327_1_1_2"/>
<keyword evidence="6 8" id="KW-0460">Magnesium</keyword>
<dbReference type="GO" id="GO:0004359">
    <property type="term" value="F:glutaminase activity"/>
    <property type="evidence" value="ECO:0007669"/>
    <property type="project" value="InterPro"/>
</dbReference>
<protein>
    <recommendedName>
        <fullName evidence="8 10">NH(3)-dependent NAD(+) synthetase</fullName>
        <ecNumber evidence="8 10">6.3.1.5</ecNumber>
    </recommendedName>
</protein>
<comment type="subunit">
    <text evidence="8">Homodimer.</text>
</comment>
<evidence type="ECO:0000256" key="8">
    <source>
        <dbReference type="HAMAP-Rule" id="MF_00193"/>
    </source>
</evidence>
<feature type="binding site" evidence="8">
    <location>
        <position position="174"/>
    </location>
    <ligand>
        <name>ATP</name>
        <dbReference type="ChEBI" id="CHEBI:30616"/>
    </ligand>
</feature>
<dbReference type="eggNOG" id="arCOG00069">
    <property type="taxonomic scope" value="Archaea"/>
</dbReference>
<dbReference type="Pfam" id="PF02540">
    <property type="entry name" value="NAD_synthase"/>
    <property type="match status" value="1"/>
</dbReference>
<dbReference type="GO" id="GO:0005524">
    <property type="term" value="F:ATP binding"/>
    <property type="evidence" value="ECO:0007669"/>
    <property type="project" value="UniProtKB-UniRule"/>
</dbReference>
<dbReference type="Gene3D" id="3.40.50.620">
    <property type="entry name" value="HUPs"/>
    <property type="match status" value="1"/>
</dbReference>
<feature type="binding site" description="in other chain" evidence="8">
    <location>
        <position position="125"/>
    </location>
    <ligand>
        <name>deamido-NAD(+)</name>
        <dbReference type="ChEBI" id="CHEBI:58437"/>
        <note>ligand shared between two neighboring subunits</note>
    </ligand>
</feature>
<feature type="binding site" description="in other chain" evidence="8">
    <location>
        <position position="158"/>
    </location>
    <ligand>
        <name>deamido-NAD(+)</name>
        <dbReference type="ChEBI" id="CHEBI:58437"/>
        <note>ligand shared between two neighboring subunits</note>
    </ligand>
</feature>
<evidence type="ECO:0000256" key="2">
    <source>
        <dbReference type="ARBA" id="ARBA00022598"/>
    </source>
</evidence>
<comment type="similarity">
    <text evidence="1 8 9">Belongs to the NAD synthetase family.</text>
</comment>
<dbReference type="EMBL" id="CP003423">
    <property type="protein sequence ID" value="AFH42720.1"/>
    <property type="molecule type" value="Genomic_DNA"/>
</dbReference>
<organism evidence="12 13">
    <name type="scientific">Fervidicoccus fontis (strain DSM 19380 / JCM 18336 / VKM B-2539 / Kam940)</name>
    <dbReference type="NCBI Taxonomy" id="1163730"/>
    <lineage>
        <taxon>Archaea</taxon>
        <taxon>Thermoproteota</taxon>
        <taxon>Thermoprotei</taxon>
        <taxon>Fervidicoccales</taxon>
        <taxon>Fervidicoccaceae</taxon>
        <taxon>Fervidicoccus</taxon>
    </lineage>
</organism>
<gene>
    <name evidence="8" type="primary">nadE</name>
    <name evidence="12" type="ordered locus">FFONT_0732</name>
</gene>
<feature type="binding site" description="in other chain" evidence="8">
    <location>
        <begin position="256"/>
        <end position="257"/>
    </location>
    <ligand>
        <name>deamido-NAD(+)</name>
        <dbReference type="ChEBI" id="CHEBI:58437"/>
        <note>ligand shared between two neighboring subunits</note>
    </ligand>
</feature>
<keyword evidence="2 8" id="KW-0436">Ligase</keyword>
<evidence type="ECO:0000256" key="6">
    <source>
        <dbReference type="ARBA" id="ARBA00022842"/>
    </source>
</evidence>
<dbReference type="HAMAP" id="MF_00193">
    <property type="entry name" value="NadE_ammonia_dep"/>
    <property type="match status" value="1"/>
</dbReference>
<feature type="binding site" evidence="8">
    <location>
        <position position="196"/>
    </location>
    <ligand>
        <name>ATP</name>
        <dbReference type="ChEBI" id="CHEBI:30616"/>
    </ligand>
</feature>
<feature type="domain" description="NAD/GMP synthase" evidence="11">
    <location>
        <begin position="20"/>
        <end position="258"/>
    </location>
</feature>
<dbReference type="InterPro" id="IPR022310">
    <property type="entry name" value="NAD/GMP_synthase"/>
</dbReference>
<dbReference type="InParanoid" id="I0A163"/>
<dbReference type="GO" id="GO:0003952">
    <property type="term" value="F:NAD+ synthase (glutamine-hydrolyzing) activity"/>
    <property type="evidence" value="ECO:0007669"/>
    <property type="project" value="InterPro"/>
</dbReference>
<dbReference type="GO" id="GO:0046872">
    <property type="term" value="F:metal ion binding"/>
    <property type="evidence" value="ECO:0007669"/>
    <property type="project" value="UniProtKB-KW"/>
</dbReference>
<comment type="catalytic activity">
    <reaction evidence="8 10">
        <text>deamido-NAD(+) + NH4(+) + ATP = AMP + diphosphate + NAD(+) + H(+)</text>
        <dbReference type="Rhea" id="RHEA:21188"/>
        <dbReference type="ChEBI" id="CHEBI:15378"/>
        <dbReference type="ChEBI" id="CHEBI:28938"/>
        <dbReference type="ChEBI" id="CHEBI:30616"/>
        <dbReference type="ChEBI" id="CHEBI:33019"/>
        <dbReference type="ChEBI" id="CHEBI:57540"/>
        <dbReference type="ChEBI" id="CHEBI:58437"/>
        <dbReference type="ChEBI" id="CHEBI:456215"/>
        <dbReference type="EC" id="6.3.1.5"/>
    </reaction>
</comment>
<feature type="binding site" evidence="8">
    <location>
        <position position="45"/>
    </location>
    <ligand>
        <name>Mg(2+)</name>
        <dbReference type="ChEBI" id="CHEBI:18420"/>
    </ligand>
</feature>
<keyword evidence="13" id="KW-1185">Reference proteome</keyword>
<evidence type="ECO:0000256" key="10">
    <source>
        <dbReference type="RuleBase" id="RU003812"/>
    </source>
</evidence>
<evidence type="ECO:0000256" key="9">
    <source>
        <dbReference type="RuleBase" id="RU003811"/>
    </source>
</evidence>
<feature type="binding site" evidence="8">
    <location>
        <position position="145"/>
    </location>
    <ligand>
        <name>ATP</name>
        <dbReference type="ChEBI" id="CHEBI:30616"/>
    </ligand>
</feature>
<dbReference type="UniPathway" id="UPA00253">
    <property type="reaction ID" value="UER00333"/>
</dbReference>
<evidence type="ECO:0000259" key="11">
    <source>
        <dbReference type="Pfam" id="PF02540"/>
    </source>
</evidence>
<dbReference type="NCBIfam" id="NF010587">
    <property type="entry name" value="PRK13980.1"/>
    <property type="match status" value="1"/>
</dbReference>
<reference evidence="12 13" key="2">
    <citation type="journal article" date="2014" name="Extremophiles">
        <title>Analysis of the complete genome of Fervidococcus fontis confirms the distinct phylogenetic position of the order Fervidicoccales and suggests its environmental function.</title>
        <authorList>
            <person name="Lebedinsky A.V."/>
            <person name="Mardanov A.V."/>
            <person name="Kublanov I.V."/>
            <person name="Gumerov V.M."/>
            <person name="Beletsky A.V."/>
            <person name="Perevalova A.A."/>
            <person name="Bidzhieva S.Kh."/>
            <person name="Bonch-Osmolovskaya E.A."/>
            <person name="Skryabin K.G."/>
            <person name="Ravin N.V."/>
        </authorList>
    </citation>
    <scope>NUCLEOTIDE SEQUENCE [LARGE SCALE GENOMIC DNA]</scope>
    <source>
        <strain evidence="13">DSM 19380 / VKM B-2539 / Kam940</strain>
    </source>
</reference>
<feature type="binding site" evidence="8">
    <location>
        <position position="150"/>
    </location>
    <ligand>
        <name>Mg(2+)</name>
        <dbReference type="ChEBI" id="CHEBI:18420"/>
    </ligand>
</feature>
<dbReference type="InterPro" id="IPR014729">
    <property type="entry name" value="Rossmann-like_a/b/a_fold"/>
</dbReference>
<dbReference type="GO" id="GO:0005737">
    <property type="term" value="C:cytoplasm"/>
    <property type="evidence" value="ECO:0007669"/>
    <property type="project" value="InterPro"/>
</dbReference>
<evidence type="ECO:0000313" key="13">
    <source>
        <dbReference type="Proteomes" id="UP000007391"/>
    </source>
</evidence>
<sequence length="271" mass="30492">MSDDFAFLEKMDYIKVDGAISSCIKNYLERSNASGYVIGLSGGLDSTVTLYMLVRSVGREKVFGLIMPEIESNLEDINDAIYIAEKLGIKYSVLDITNVVRSALDLFGESYETADKKAKGNLKARARMMILYYFANKNNYLVAATSDKSEYLLGYFTKWGDGAGDIYPIANLYKTQVRQLALYLGVPEKISYKPSSPGLWPGQKATDELKYDYSILDKIIFLLVEKQETVENVSKMLNIEKSDVENIWNTILKNSHKRIPLNSCTVSGVRE</sequence>
<dbReference type="PANTHER" id="PTHR23090">
    <property type="entry name" value="NH 3 /GLUTAMINE-DEPENDENT NAD + SYNTHETASE"/>
    <property type="match status" value="1"/>
</dbReference>
<evidence type="ECO:0000256" key="1">
    <source>
        <dbReference type="ARBA" id="ARBA00005859"/>
    </source>
</evidence>
<dbReference type="PANTHER" id="PTHR23090:SF9">
    <property type="entry name" value="GLUTAMINE-DEPENDENT NAD(+) SYNTHETASE"/>
    <property type="match status" value="1"/>
</dbReference>
<dbReference type="FunFam" id="3.40.50.620:FF:000106">
    <property type="entry name" value="Glutamine-dependent NAD(+) synthetase"/>
    <property type="match status" value="1"/>
</dbReference>
<dbReference type="GO" id="GO:0009435">
    <property type="term" value="P:NAD+ biosynthetic process"/>
    <property type="evidence" value="ECO:0007669"/>
    <property type="project" value="UniProtKB-UniRule"/>
</dbReference>
<dbReference type="NCBIfam" id="TIGR00552">
    <property type="entry name" value="nadE"/>
    <property type="match status" value="1"/>
</dbReference>
<keyword evidence="7 8" id="KW-0520">NAD</keyword>
<dbReference type="AlphaFoldDB" id="I0A163"/>
<dbReference type="OrthoDB" id="39312at2157"/>
<dbReference type="STRING" id="1163730.FFONT_0732"/>
<dbReference type="EC" id="6.3.1.5" evidence="8 10"/>
<accession>I0A163</accession>
<comment type="pathway">
    <text evidence="8">Cofactor biosynthesis; NAD(+) biosynthesis; NAD(+) from deamido-NAD(+) (ammonia route): step 1/1.</text>
</comment>
<dbReference type="InterPro" id="IPR022926">
    <property type="entry name" value="NH(3)-dep_NAD(+)_synth"/>
</dbReference>
<dbReference type="Proteomes" id="UP000007391">
    <property type="component" value="Chromosome"/>
</dbReference>
<keyword evidence="5 8" id="KW-0067">ATP-binding</keyword>
<dbReference type="KEGG" id="ffo:FFONT_0732"/>
<dbReference type="GeneID" id="12449813"/>
<keyword evidence="4 8" id="KW-0547">Nucleotide-binding</keyword>
<comment type="function">
    <text evidence="8">Catalyzes the ATP-dependent amidation of deamido-NAD to form NAD. Uses ammonia as a nitrogen source.</text>
</comment>
<keyword evidence="3 8" id="KW-0479">Metal-binding</keyword>
<dbReference type="FunCoup" id="I0A163">
    <property type="interactions" value="45"/>
</dbReference>
<evidence type="ECO:0000256" key="3">
    <source>
        <dbReference type="ARBA" id="ARBA00022723"/>
    </source>
</evidence>
<evidence type="ECO:0000256" key="4">
    <source>
        <dbReference type="ARBA" id="ARBA00022741"/>
    </source>
</evidence>
<feature type="binding site" evidence="8">
    <location>
        <begin position="39"/>
        <end position="46"/>
    </location>
    <ligand>
        <name>ATP</name>
        <dbReference type="ChEBI" id="CHEBI:30616"/>
    </ligand>
</feature>